<comment type="caution">
    <text evidence="1">The sequence shown here is derived from an EMBL/GenBank/DDBJ whole genome shotgun (WGS) entry which is preliminary data.</text>
</comment>
<organism evidence="1 2">
    <name type="scientific">Roseateles agri</name>
    <dbReference type="NCBI Taxonomy" id="3098619"/>
    <lineage>
        <taxon>Bacteria</taxon>
        <taxon>Pseudomonadati</taxon>
        <taxon>Pseudomonadota</taxon>
        <taxon>Betaproteobacteria</taxon>
        <taxon>Burkholderiales</taxon>
        <taxon>Sphaerotilaceae</taxon>
        <taxon>Roseateles</taxon>
    </lineage>
</organism>
<dbReference type="RefSeq" id="WP_320426130.1">
    <property type="nucleotide sequence ID" value="NZ_JAXCLA010000009.1"/>
</dbReference>
<accession>A0ABU5DPE4</accession>
<dbReference type="InterPro" id="IPR032710">
    <property type="entry name" value="NTF2-like_dom_sf"/>
</dbReference>
<proteinExistence type="predicted"/>
<evidence type="ECO:0000313" key="2">
    <source>
        <dbReference type="Proteomes" id="UP001285263"/>
    </source>
</evidence>
<name>A0ABU5DPE4_9BURK</name>
<dbReference type="Gene3D" id="3.10.450.50">
    <property type="match status" value="1"/>
</dbReference>
<dbReference type="EMBL" id="JAXCLA010000009">
    <property type="protein sequence ID" value="MDY0748168.1"/>
    <property type="molecule type" value="Genomic_DNA"/>
</dbReference>
<protein>
    <submittedName>
        <fullName evidence="1">Nuclear transport factor 2 family protein</fullName>
    </submittedName>
</protein>
<keyword evidence="2" id="KW-1185">Reference proteome</keyword>
<gene>
    <name evidence="1" type="ORF">SNE35_26950</name>
</gene>
<sequence length="138" mass="15776">MTTRSTTVEKTAIERFMKGQVACWNSGDRDGFMAHYREMAPERLDIGYAGRSDPNTGWFIIEEMWDKHNASFRLEVVETIINGNEVAVHHRNCIKGSDAVIESIETYRFEPGRLSVVYFLKPPSQAVELKQFRGFAAN</sequence>
<dbReference type="Proteomes" id="UP001285263">
    <property type="component" value="Unassembled WGS sequence"/>
</dbReference>
<evidence type="ECO:0000313" key="1">
    <source>
        <dbReference type="EMBL" id="MDY0748168.1"/>
    </source>
</evidence>
<dbReference type="SUPFAM" id="SSF54427">
    <property type="entry name" value="NTF2-like"/>
    <property type="match status" value="1"/>
</dbReference>
<reference evidence="1 2" key="1">
    <citation type="submission" date="2023-11" db="EMBL/GenBank/DDBJ databases">
        <title>Paucibacter sp. nov., isolated from fresh soil in Korea.</title>
        <authorList>
            <person name="Le N.T.T."/>
        </authorList>
    </citation>
    <scope>NUCLEOTIDE SEQUENCE [LARGE SCALE GENOMIC DNA]</scope>
    <source>
        <strain evidence="1 2">R3-3</strain>
    </source>
</reference>